<name>A0A921FVF4_9BIFI</name>
<dbReference type="Pfam" id="PF12643">
    <property type="entry name" value="MazG-like"/>
    <property type="match status" value="1"/>
</dbReference>
<dbReference type="InterPro" id="IPR052555">
    <property type="entry name" value="dCTP_Pyrophosphatase"/>
</dbReference>
<dbReference type="GO" id="GO:0009143">
    <property type="term" value="P:nucleoside triphosphate catabolic process"/>
    <property type="evidence" value="ECO:0007669"/>
    <property type="project" value="InterPro"/>
</dbReference>
<sequence>MISQQTVEKILQFSHDRDWEQFHTPASLSRSISIEAAELLECFQWQDEPRNGDWHAVEEELADVLTYCVLMADSLHVDMDEIITAKLKKSAQKYPVEKAKGSSKKYNEI</sequence>
<evidence type="ECO:0000313" key="3">
    <source>
        <dbReference type="Proteomes" id="UP000715651"/>
    </source>
</evidence>
<dbReference type="PANTHER" id="PTHR46523:SF1">
    <property type="entry name" value="DCTP PYROPHOSPHATASE 1"/>
    <property type="match status" value="1"/>
</dbReference>
<dbReference type="PIRSF" id="PIRSF029826">
    <property type="entry name" value="UCP029826_pph"/>
    <property type="match status" value="1"/>
</dbReference>
<dbReference type="InterPro" id="IPR025984">
    <property type="entry name" value="DCTPP"/>
</dbReference>
<evidence type="ECO:0000313" key="2">
    <source>
        <dbReference type="EMBL" id="HJF17576.1"/>
    </source>
</evidence>
<reference evidence="2" key="1">
    <citation type="journal article" date="2021" name="PeerJ">
        <title>Extensive microbial diversity within the chicken gut microbiome revealed by metagenomics and culture.</title>
        <authorList>
            <person name="Gilroy R."/>
            <person name="Ravi A."/>
            <person name="Getino M."/>
            <person name="Pursley I."/>
            <person name="Horton D.L."/>
            <person name="Alikhan N.F."/>
            <person name="Baker D."/>
            <person name="Gharbi K."/>
            <person name="Hall N."/>
            <person name="Watson M."/>
            <person name="Adriaenssens E.M."/>
            <person name="Foster-Nyarko E."/>
            <person name="Jarju S."/>
            <person name="Secka A."/>
            <person name="Antonio M."/>
            <person name="Oren A."/>
            <person name="Chaudhuri R.R."/>
            <person name="La Ragione R."/>
            <person name="Hildebrand F."/>
            <person name="Pallen M.J."/>
        </authorList>
    </citation>
    <scope>NUCLEOTIDE SEQUENCE</scope>
    <source>
        <strain evidence="2">578</strain>
    </source>
</reference>
<feature type="compositionally biased region" description="Basic and acidic residues" evidence="1">
    <location>
        <begin position="95"/>
        <end position="109"/>
    </location>
</feature>
<reference evidence="2" key="2">
    <citation type="submission" date="2021-09" db="EMBL/GenBank/DDBJ databases">
        <authorList>
            <person name="Gilroy R."/>
        </authorList>
    </citation>
    <scope>NUCLEOTIDE SEQUENCE</scope>
    <source>
        <strain evidence="2">578</strain>
    </source>
</reference>
<dbReference type="SUPFAM" id="SSF101386">
    <property type="entry name" value="all-alpha NTP pyrophosphatases"/>
    <property type="match status" value="1"/>
</dbReference>
<comment type="caution">
    <text evidence="2">The sequence shown here is derived from an EMBL/GenBank/DDBJ whole genome shotgun (WGS) entry which is preliminary data.</text>
</comment>
<accession>A0A921FVF4</accession>
<organism evidence="2 3">
    <name type="scientific">Aeriscardovia aeriphila</name>
    <dbReference type="NCBI Taxonomy" id="218139"/>
    <lineage>
        <taxon>Bacteria</taxon>
        <taxon>Bacillati</taxon>
        <taxon>Actinomycetota</taxon>
        <taxon>Actinomycetes</taxon>
        <taxon>Bifidobacteriales</taxon>
        <taxon>Bifidobacteriaceae</taxon>
        <taxon>Aeriscardovia</taxon>
    </lineage>
</organism>
<dbReference type="CDD" id="cd11537">
    <property type="entry name" value="NTP-PPase_RS21-C6_like"/>
    <property type="match status" value="1"/>
</dbReference>
<feature type="region of interest" description="Disordered" evidence="1">
    <location>
        <begin position="89"/>
        <end position="109"/>
    </location>
</feature>
<dbReference type="PANTHER" id="PTHR46523">
    <property type="entry name" value="DCTP PYROPHOSPHATASE 1"/>
    <property type="match status" value="1"/>
</dbReference>
<dbReference type="Gene3D" id="1.10.287.1080">
    <property type="entry name" value="MazG-like"/>
    <property type="match status" value="1"/>
</dbReference>
<evidence type="ECO:0000256" key="1">
    <source>
        <dbReference type="SAM" id="MobiDB-lite"/>
    </source>
</evidence>
<dbReference type="Proteomes" id="UP000715651">
    <property type="component" value="Unassembled WGS sequence"/>
</dbReference>
<gene>
    <name evidence="2" type="ORF">K8U78_00100</name>
</gene>
<dbReference type="AlphaFoldDB" id="A0A921FVF4"/>
<proteinExistence type="predicted"/>
<dbReference type="GO" id="GO:0047429">
    <property type="term" value="F:nucleoside triphosphate diphosphatase activity"/>
    <property type="evidence" value="ECO:0007669"/>
    <property type="project" value="InterPro"/>
</dbReference>
<protein>
    <submittedName>
        <fullName evidence="2">Nucleotide pyrophosphohydrolase</fullName>
    </submittedName>
</protein>
<dbReference type="EMBL" id="DYWK01000001">
    <property type="protein sequence ID" value="HJF17576.1"/>
    <property type="molecule type" value="Genomic_DNA"/>
</dbReference>